<dbReference type="InterPro" id="IPR024079">
    <property type="entry name" value="MetalloPept_cat_dom_sf"/>
</dbReference>
<dbReference type="SUPFAM" id="SSF55486">
    <property type="entry name" value="Metalloproteases ('zincins'), catalytic domain"/>
    <property type="match status" value="1"/>
</dbReference>
<keyword evidence="2" id="KW-1185">Reference proteome</keyword>
<dbReference type="EMBL" id="ABCS01000215">
    <property type="protein sequence ID" value="EDM73551.1"/>
    <property type="molecule type" value="Genomic_DNA"/>
</dbReference>
<proteinExistence type="predicted"/>
<sequence>MEGWRFIRGGAGLYRDATSAERRRYGWAEHSLVFATPLEIAAPSGGEQADWVSISVPEWNASAGSWRFERGAEVAFERVRVRHVQSLALGYFVEHREGSSAEVRRPIFELYGALGSEGLERSQLLMDDAGALLLRHETESGGAKLVAGYRGEDLDIPAPPGYAVASISPMMSGGISRAPLEPFSCENGACEPPDQPLDECQDGVDNDGDGQQDLCDWNCLPHRDQGADSFPDARSRVEHGKNYALMGGGGLCTELQDTWMVTFADWALSSSEFLNEIRAEDDPVHYRIFSCWVFPNEQAFLACQHGAIFDAEGDIVELGEPQCPAGMDDYPYKPSANDPHPGLLLYGEATARAWIDFELNTLALGPYGEPANAVGFLTNDTTQTCETTLCAPSAGLATSKGTASTAGRFVVTNANSQDWLTLAHETAHTLGILHDDYNGGFMRKGAPAGGPFLGTTLPESGVPPECVGVDNNVTWSEAFATKHLQPRSSGWRWTGCAGVEHACAPLGKPGWTCNNAWCEPK</sequence>
<dbReference type="Gene3D" id="3.40.390.10">
    <property type="entry name" value="Collagenase (Catalytic Domain)"/>
    <property type="match status" value="1"/>
</dbReference>
<organism evidence="1 2">
    <name type="scientific">Plesiocystis pacifica SIR-1</name>
    <dbReference type="NCBI Taxonomy" id="391625"/>
    <lineage>
        <taxon>Bacteria</taxon>
        <taxon>Pseudomonadati</taxon>
        <taxon>Myxococcota</taxon>
        <taxon>Polyangia</taxon>
        <taxon>Nannocystales</taxon>
        <taxon>Nannocystaceae</taxon>
        <taxon>Plesiocystis</taxon>
    </lineage>
</organism>
<comment type="caution">
    <text evidence="1">The sequence shown here is derived from an EMBL/GenBank/DDBJ whole genome shotgun (WGS) entry which is preliminary data.</text>
</comment>
<name>A6GKQ4_9BACT</name>
<accession>A6GKQ4</accession>
<evidence type="ECO:0000313" key="2">
    <source>
        <dbReference type="Proteomes" id="UP000005801"/>
    </source>
</evidence>
<dbReference type="AlphaFoldDB" id="A6GKQ4"/>
<reference evidence="1 2" key="1">
    <citation type="submission" date="2007-06" db="EMBL/GenBank/DDBJ databases">
        <authorList>
            <person name="Shimkets L."/>
            <person name="Ferriera S."/>
            <person name="Johnson J."/>
            <person name="Kravitz S."/>
            <person name="Beeson K."/>
            <person name="Sutton G."/>
            <person name="Rogers Y.-H."/>
            <person name="Friedman R."/>
            <person name="Frazier M."/>
            <person name="Venter J.C."/>
        </authorList>
    </citation>
    <scope>NUCLEOTIDE SEQUENCE [LARGE SCALE GENOMIC DNA]</scope>
    <source>
        <strain evidence="1 2">SIR-1</strain>
    </source>
</reference>
<gene>
    <name evidence="1" type="ORF">PPSIR1_27048</name>
</gene>
<protein>
    <submittedName>
        <fullName evidence="1">Uncharacterized protein</fullName>
    </submittedName>
</protein>
<dbReference type="GO" id="GO:0008237">
    <property type="term" value="F:metallopeptidase activity"/>
    <property type="evidence" value="ECO:0007669"/>
    <property type="project" value="InterPro"/>
</dbReference>
<dbReference type="Proteomes" id="UP000005801">
    <property type="component" value="Unassembled WGS sequence"/>
</dbReference>
<evidence type="ECO:0000313" key="1">
    <source>
        <dbReference type="EMBL" id="EDM73551.1"/>
    </source>
</evidence>